<dbReference type="EMBL" id="QQAX01000003">
    <property type="protein sequence ID" value="RDI48066.1"/>
    <property type="molecule type" value="Genomic_DNA"/>
</dbReference>
<sequence length="67" mass="7899">MDILTFLIELAHTTPQQHQELTYLINMQPIEIQDAFLYSNSSLLKKALVKNNDDCFRNERTVAQIRY</sequence>
<keyword evidence="2" id="KW-1185">Reference proteome</keyword>
<dbReference type="Proteomes" id="UP000254720">
    <property type="component" value="Unassembled WGS sequence"/>
</dbReference>
<gene>
    <name evidence="1" type="ORF">C8D86_10331</name>
</gene>
<protein>
    <submittedName>
        <fullName evidence="1">Uncharacterized protein</fullName>
    </submittedName>
</protein>
<evidence type="ECO:0000313" key="2">
    <source>
        <dbReference type="Proteomes" id="UP000254720"/>
    </source>
</evidence>
<reference evidence="1 2" key="1">
    <citation type="submission" date="2018-07" db="EMBL/GenBank/DDBJ databases">
        <title>Genomic Encyclopedia of Type Strains, Phase IV (KMG-IV): sequencing the most valuable type-strain genomes for metagenomic binning, comparative biology and taxonomic classification.</title>
        <authorList>
            <person name="Goeker M."/>
        </authorList>
    </citation>
    <scope>NUCLEOTIDE SEQUENCE [LARGE SCALE GENOMIC DNA]</scope>
    <source>
        <strain evidence="1 2">DSM 16500</strain>
    </source>
</reference>
<evidence type="ECO:0000313" key="1">
    <source>
        <dbReference type="EMBL" id="RDI48066.1"/>
    </source>
</evidence>
<dbReference type="AlphaFoldDB" id="A0A370GXS1"/>
<accession>A0A370GXS1</accession>
<proteinExistence type="predicted"/>
<organism evidence="1 2">
    <name type="scientific">Aquicella lusitana</name>
    <dbReference type="NCBI Taxonomy" id="254246"/>
    <lineage>
        <taxon>Bacteria</taxon>
        <taxon>Pseudomonadati</taxon>
        <taxon>Pseudomonadota</taxon>
        <taxon>Gammaproteobacteria</taxon>
        <taxon>Legionellales</taxon>
        <taxon>Coxiellaceae</taxon>
        <taxon>Aquicella</taxon>
    </lineage>
</organism>
<name>A0A370GXS1_9COXI</name>
<dbReference type="RefSeq" id="WP_114833546.1">
    <property type="nucleotide sequence ID" value="NZ_LR699114.1"/>
</dbReference>
<comment type="caution">
    <text evidence="1">The sequence shown here is derived from an EMBL/GenBank/DDBJ whole genome shotgun (WGS) entry which is preliminary data.</text>
</comment>